<proteinExistence type="predicted"/>
<dbReference type="RefSeq" id="WP_274202106.1">
    <property type="nucleotide sequence ID" value="NZ_JAQZAO010000008.1"/>
</dbReference>
<sequence>MAAPGERRAEGREIAEREAAAHGLSLDDVLAVATPHRAVSVVTGLLGPTVDFGPVPAGPHGMATASATGTVGRLTAWRDGVTRVIVCVPVALDVTVVVGSRSIPAEVDLVVRVGLVGRAAPGAVEIDVDPVRSEDIDADIRTRGVGGVFLRRLGDLDAEIRHHVGVHVATVLATPEAVAECRIAV</sequence>
<name>A0ABT5SXK8_9PSEU</name>
<dbReference type="Proteomes" id="UP001300763">
    <property type="component" value="Unassembled WGS sequence"/>
</dbReference>
<organism evidence="1 2">
    <name type="scientific">Actinomycetospora lemnae</name>
    <dbReference type="NCBI Taxonomy" id="3019891"/>
    <lineage>
        <taxon>Bacteria</taxon>
        <taxon>Bacillati</taxon>
        <taxon>Actinomycetota</taxon>
        <taxon>Actinomycetes</taxon>
        <taxon>Pseudonocardiales</taxon>
        <taxon>Pseudonocardiaceae</taxon>
        <taxon>Actinomycetospora</taxon>
    </lineage>
</organism>
<comment type="caution">
    <text evidence="1">The sequence shown here is derived from an EMBL/GenBank/DDBJ whole genome shotgun (WGS) entry which is preliminary data.</text>
</comment>
<dbReference type="EMBL" id="JAQZAO010000008">
    <property type="protein sequence ID" value="MDD7967590.1"/>
    <property type="molecule type" value="Genomic_DNA"/>
</dbReference>
<gene>
    <name evidence="1" type="ORF">PGB27_19800</name>
</gene>
<protein>
    <submittedName>
        <fullName evidence="1">Uncharacterized protein</fullName>
    </submittedName>
</protein>
<keyword evidence="2" id="KW-1185">Reference proteome</keyword>
<reference evidence="1 2" key="1">
    <citation type="submission" date="2023-02" db="EMBL/GenBank/DDBJ databases">
        <title>Genome sequencing required for Actinomycetospora new species description.</title>
        <authorList>
            <person name="Saimee Y."/>
            <person name="Duangmal K."/>
        </authorList>
    </citation>
    <scope>NUCLEOTIDE SEQUENCE [LARGE SCALE GENOMIC DNA]</scope>
    <source>
        <strain evidence="1 2">DW7H6</strain>
    </source>
</reference>
<accession>A0ABT5SXK8</accession>
<evidence type="ECO:0000313" key="1">
    <source>
        <dbReference type="EMBL" id="MDD7967590.1"/>
    </source>
</evidence>
<evidence type="ECO:0000313" key="2">
    <source>
        <dbReference type="Proteomes" id="UP001300763"/>
    </source>
</evidence>